<proteinExistence type="predicted"/>
<dbReference type="RefSeq" id="WP_377343834.1">
    <property type="nucleotide sequence ID" value="NZ_JBHLUE010000034.1"/>
</dbReference>
<sequence>MVTNSFTVRGMTCEHCVRAVSGEIGALPGVRDVQVDLANGRVAVTSEAPLDPAAVRDAVDEAGYELADD</sequence>
<accession>A0ABV6P5V9</accession>
<protein>
    <submittedName>
        <fullName evidence="3">Heavy-metal-associated domain-containing protein</fullName>
    </submittedName>
</protein>
<organism evidence="3 4">
    <name type="scientific">Plantactinospora siamensis</name>
    <dbReference type="NCBI Taxonomy" id="555372"/>
    <lineage>
        <taxon>Bacteria</taxon>
        <taxon>Bacillati</taxon>
        <taxon>Actinomycetota</taxon>
        <taxon>Actinomycetes</taxon>
        <taxon>Micromonosporales</taxon>
        <taxon>Micromonosporaceae</taxon>
        <taxon>Plantactinospora</taxon>
    </lineage>
</organism>
<feature type="domain" description="HMA" evidence="2">
    <location>
        <begin position="2"/>
        <end position="67"/>
    </location>
</feature>
<dbReference type="CDD" id="cd00371">
    <property type="entry name" value="HMA"/>
    <property type="match status" value="1"/>
</dbReference>
<dbReference type="InterPro" id="IPR017969">
    <property type="entry name" value="Heavy-metal-associated_CS"/>
</dbReference>
<dbReference type="Gene3D" id="3.30.70.100">
    <property type="match status" value="1"/>
</dbReference>
<evidence type="ECO:0000259" key="2">
    <source>
        <dbReference type="PROSITE" id="PS50846"/>
    </source>
</evidence>
<dbReference type="Proteomes" id="UP001589894">
    <property type="component" value="Unassembled WGS sequence"/>
</dbReference>
<gene>
    <name evidence="3" type="ORF">ACFFHU_29905</name>
</gene>
<reference evidence="3 4" key="1">
    <citation type="submission" date="2024-09" db="EMBL/GenBank/DDBJ databases">
        <authorList>
            <person name="Sun Q."/>
            <person name="Mori K."/>
        </authorList>
    </citation>
    <scope>NUCLEOTIDE SEQUENCE [LARGE SCALE GENOMIC DNA]</scope>
    <source>
        <strain evidence="3 4">TBRC 2205</strain>
    </source>
</reference>
<dbReference type="EMBL" id="JBHLUE010000034">
    <property type="protein sequence ID" value="MFC0568341.1"/>
    <property type="molecule type" value="Genomic_DNA"/>
</dbReference>
<dbReference type="InterPro" id="IPR036163">
    <property type="entry name" value="HMA_dom_sf"/>
</dbReference>
<dbReference type="SUPFAM" id="SSF55008">
    <property type="entry name" value="HMA, heavy metal-associated domain"/>
    <property type="match status" value="1"/>
</dbReference>
<keyword evidence="4" id="KW-1185">Reference proteome</keyword>
<dbReference type="InterPro" id="IPR006121">
    <property type="entry name" value="HMA_dom"/>
</dbReference>
<dbReference type="PROSITE" id="PS50846">
    <property type="entry name" value="HMA_2"/>
    <property type="match status" value="1"/>
</dbReference>
<dbReference type="InterPro" id="IPR000428">
    <property type="entry name" value="Cu-bd"/>
</dbReference>
<dbReference type="PRINTS" id="PR00944">
    <property type="entry name" value="CUEXPORT"/>
</dbReference>
<keyword evidence="1" id="KW-0479">Metal-binding</keyword>
<comment type="caution">
    <text evidence="3">The sequence shown here is derived from an EMBL/GenBank/DDBJ whole genome shotgun (WGS) entry which is preliminary data.</text>
</comment>
<evidence type="ECO:0000256" key="1">
    <source>
        <dbReference type="ARBA" id="ARBA00022723"/>
    </source>
</evidence>
<dbReference type="PROSITE" id="PS01047">
    <property type="entry name" value="HMA_1"/>
    <property type="match status" value="1"/>
</dbReference>
<name>A0ABV6P5V9_9ACTN</name>
<dbReference type="Pfam" id="PF00403">
    <property type="entry name" value="HMA"/>
    <property type="match status" value="1"/>
</dbReference>
<evidence type="ECO:0000313" key="3">
    <source>
        <dbReference type="EMBL" id="MFC0568341.1"/>
    </source>
</evidence>
<evidence type="ECO:0000313" key="4">
    <source>
        <dbReference type="Proteomes" id="UP001589894"/>
    </source>
</evidence>